<feature type="compositionally biased region" description="Low complexity" evidence="1">
    <location>
        <begin position="245"/>
        <end position="254"/>
    </location>
</feature>
<name>A0A0L0FKA0_9EUKA</name>
<evidence type="ECO:0000313" key="2">
    <source>
        <dbReference type="EMBL" id="KNC77199.1"/>
    </source>
</evidence>
<accession>A0A0L0FKA0</accession>
<sequence length="304" mass="32731">MLEPFNHMMDEANALSHQLFDGALPDALDYTGEVGYVKRVDGQRIVSSERQGKANDLKQTINISDIDTEQEDTDPQHRDVEDNGGQRSQVAESEMGTDRGKGSNADNQNTGEIEGAPKESEDVRGDGEEGVSKSAQESSESKEMSSESKETSSESKEMSSESKETSSESKEMSNESKEMSNESKGAPNESKETSSESKGAPSESKETSSESRETSSESKEMSSESKETSSESKETSSESKDMPSKGESASSKSKGASDDTVSDYGSNNDNNGAEAEAALKGQHDKLHENERESHDEDLGTTVSL</sequence>
<protein>
    <submittedName>
        <fullName evidence="2">Uncharacterized protein</fullName>
    </submittedName>
</protein>
<dbReference type="GeneID" id="25910838"/>
<feature type="compositionally biased region" description="Basic and acidic residues" evidence="1">
    <location>
        <begin position="139"/>
        <end position="181"/>
    </location>
</feature>
<evidence type="ECO:0000313" key="3">
    <source>
        <dbReference type="Proteomes" id="UP000054560"/>
    </source>
</evidence>
<dbReference type="SUPFAM" id="SSF58104">
    <property type="entry name" value="Methyl-accepting chemotaxis protein (MCP) signaling domain"/>
    <property type="match status" value="1"/>
</dbReference>
<feature type="compositionally biased region" description="Low complexity" evidence="1">
    <location>
        <begin position="267"/>
        <end position="278"/>
    </location>
</feature>
<evidence type="ECO:0000256" key="1">
    <source>
        <dbReference type="SAM" id="MobiDB-lite"/>
    </source>
</evidence>
<feature type="compositionally biased region" description="Basic and acidic residues" evidence="1">
    <location>
        <begin position="115"/>
        <end position="131"/>
    </location>
</feature>
<dbReference type="AlphaFoldDB" id="A0A0L0FKA0"/>
<dbReference type="Proteomes" id="UP000054560">
    <property type="component" value="Unassembled WGS sequence"/>
</dbReference>
<feature type="region of interest" description="Disordered" evidence="1">
    <location>
        <begin position="47"/>
        <end position="304"/>
    </location>
</feature>
<dbReference type="RefSeq" id="XP_014151101.1">
    <property type="nucleotide sequence ID" value="XM_014295626.1"/>
</dbReference>
<proteinExistence type="predicted"/>
<feature type="compositionally biased region" description="Basic and acidic residues" evidence="1">
    <location>
        <begin position="281"/>
        <end position="297"/>
    </location>
</feature>
<gene>
    <name evidence="2" type="ORF">SARC_10334</name>
</gene>
<keyword evidence="3" id="KW-1185">Reference proteome</keyword>
<reference evidence="2 3" key="1">
    <citation type="submission" date="2011-02" db="EMBL/GenBank/DDBJ databases">
        <title>The Genome Sequence of Sphaeroforma arctica JP610.</title>
        <authorList>
            <consortium name="The Broad Institute Genome Sequencing Platform"/>
            <person name="Russ C."/>
            <person name="Cuomo C."/>
            <person name="Young S.K."/>
            <person name="Zeng Q."/>
            <person name="Gargeya S."/>
            <person name="Alvarado L."/>
            <person name="Berlin A."/>
            <person name="Chapman S.B."/>
            <person name="Chen Z."/>
            <person name="Freedman E."/>
            <person name="Gellesch M."/>
            <person name="Goldberg J."/>
            <person name="Griggs A."/>
            <person name="Gujja S."/>
            <person name="Heilman E."/>
            <person name="Heiman D."/>
            <person name="Howarth C."/>
            <person name="Mehta T."/>
            <person name="Neiman D."/>
            <person name="Pearson M."/>
            <person name="Roberts A."/>
            <person name="Saif S."/>
            <person name="Shea T."/>
            <person name="Shenoy N."/>
            <person name="Sisk P."/>
            <person name="Stolte C."/>
            <person name="Sykes S."/>
            <person name="White J."/>
            <person name="Yandava C."/>
            <person name="Burger G."/>
            <person name="Gray M.W."/>
            <person name="Holland P.W.H."/>
            <person name="King N."/>
            <person name="Lang F.B.F."/>
            <person name="Roger A.J."/>
            <person name="Ruiz-Trillo I."/>
            <person name="Haas B."/>
            <person name="Nusbaum C."/>
            <person name="Birren B."/>
        </authorList>
    </citation>
    <scope>NUCLEOTIDE SEQUENCE [LARGE SCALE GENOMIC DNA]</scope>
    <source>
        <strain evidence="2 3">JP610</strain>
    </source>
</reference>
<organism evidence="2 3">
    <name type="scientific">Sphaeroforma arctica JP610</name>
    <dbReference type="NCBI Taxonomy" id="667725"/>
    <lineage>
        <taxon>Eukaryota</taxon>
        <taxon>Ichthyosporea</taxon>
        <taxon>Ichthyophonida</taxon>
        <taxon>Sphaeroforma</taxon>
    </lineage>
</organism>
<feature type="compositionally biased region" description="Basic and acidic residues" evidence="1">
    <location>
        <begin position="203"/>
        <end position="244"/>
    </location>
</feature>
<dbReference type="EMBL" id="KQ242806">
    <property type="protein sequence ID" value="KNC77199.1"/>
    <property type="molecule type" value="Genomic_DNA"/>
</dbReference>